<feature type="region of interest" description="Disordered" evidence="1">
    <location>
        <begin position="60"/>
        <end position="89"/>
    </location>
</feature>
<name>A0ABW9SM31_9BURK</name>
<dbReference type="EMBL" id="WNKW01000002">
    <property type="protein sequence ID" value="MTW33221.1"/>
    <property type="molecule type" value="Genomic_DNA"/>
</dbReference>
<keyword evidence="3" id="KW-1185">Reference proteome</keyword>
<gene>
    <name evidence="2" type="ORF">GM655_10325</name>
</gene>
<evidence type="ECO:0000313" key="2">
    <source>
        <dbReference type="EMBL" id="MTW33221.1"/>
    </source>
</evidence>
<feature type="compositionally biased region" description="Basic residues" evidence="1">
    <location>
        <begin position="80"/>
        <end position="89"/>
    </location>
</feature>
<comment type="caution">
    <text evidence="2">The sequence shown here is derived from an EMBL/GenBank/DDBJ whole genome shotgun (WGS) entry which is preliminary data.</text>
</comment>
<sequence length="89" mass="10612">MTYEEFLDEVTTLLYEMYELDDAAAIKLVMDAQANDYFVKHDDLEEMRTPEQARIDAKALYKAKQDRNQTQKKQQQRVQQQRKRKPAAQ</sequence>
<proteinExistence type="predicted"/>
<dbReference type="Proteomes" id="UP000735592">
    <property type="component" value="Unassembled WGS sequence"/>
</dbReference>
<feature type="compositionally biased region" description="Basic and acidic residues" evidence="1">
    <location>
        <begin position="60"/>
        <end position="69"/>
    </location>
</feature>
<dbReference type="RefSeq" id="WP_155434576.1">
    <property type="nucleotide sequence ID" value="NZ_JBHLXK010000004.1"/>
</dbReference>
<organism evidence="2 3">
    <name type="scientific">Pseudoduganella danionis</name>
    <dbReference type="NCBI Taxonomy" id="1890295"/>
    <lineage>
        <taxon>Bacteria</taxon>
        <taxon>Pseudomonadati</taxon>
        <taxon>Pseudomonadota</taxon>
        <taxon>Betaproteobacteria</taxon>
        <taxon>Burkholderiales</taxon>
        <taxon>Oxalobacteraceae</taxon>
        <taxon>Telluria group</taxon>
        <taxon>Pseudoduganella</taxon>
    </lineage>
</organism>
<accession>A0ABW9SM31</accession>
<evidence type="ECO:0000256" key="1">
    <source>
        <dbReference type="SAM" id="MobiDB-lite"/>
    </source>
</evidence>
<reference evidence="2 3" key="1">
    <citation type="submission" date="2019-11" db="EMBL/GenBank/DDBJ databases">
        <title>Type strains purchased from KCTC, JCM and DSMZ.</title>
        <authorList>
            <person name="Lu H."/>
        </authorList>
    </citation>
    <scope>NUCLEOTIDE SEQUENCE [LARGE SCALE GENOMIC DNA]</scope>
    <source>
        <strain evidence="2 3">DSM 103461</strain>
    </source>
</reference>
<evidence type="ECO:0000313" key="3">
    <source>
        <dbReference type="Proteomes" id="UP000735592"/>
    </source>
</evidence>
<protein>
    <submittedName>
        <fullName evidence="2">Uncharacterized protein</fullName>
    </submittedName>
</protein>